<dbReference type="GO" id="GO:0006357">
    <property type="term" value="P:regulation of transcription by RNA polymerase II"/>
    <property type="evidence" value="ECO:0007669"/>
    <property type="project" value="InterPro"/>
</dbReference>
<organism evidence="3 4">
    <name type="scientific">Wickerhamomyces pijperi</name>
    <name type="common">Yeast</name>
    <name type="synonym">Pichia pijperi</name>
    <dbReference type="NCBI Taxonomy" id="599730"/>
    <lineage>
        <taxon>Eukaryota</taxon>
        <taxon>Fungi</taxon>
        <taxon>Dikarya</taxon>
        <taxon>Ascomycota</taxon>
        <taxon>Saccharomycotina</taxon>
        <taxon>Saccharomycetes</taxon>
        <taxon>Phaffomycetales</taxon>
        <taxon>Wickerhamomycetaceae</taxon>
        <taxon>Wickerhamomyces</taxon>
    </lineage>
</organism>
<reference evidence="3" key="2">
    <citation type="submission" date="2021-01" db="EMBL/GenBank/DDBJ databases">
        <authorList>
            <person name="Schikora-Tamarit M.A."/>
        </authorList>
    </citation>
    <scope>NUCLEOTIDE SEQUENCE</scope>
    <source>
        <strain evidence="3">CBS2887</strain>
    </source>
</reference>
<dbReference type="InterPro" id="IPR013763">
    <property type="entry name" value="Cyclin-like_dom"/>
</dbReference>
<reference evidence="3" key="1">
    <citation type="journal article" date="2021" name="Open Biol.">
        <title>Shared evolutionary footprints suggest mitochondrial oxidative damage underlies multiple complex I losses in fungi.</title>
        <authorList>
            <person name="Schikora-Tamarit M.A."/>
            <person name="Marcet-Houben M."/>
            <person name="Nosek J."/>
            <person name="Gabaldon T."/>
        </authorList>
    </citation>
    <scope>NUCLEOTIDE SEQUENCE</scope>
    <source>
        <strain evidence="3">CBS2887</strain>
    </source>
</reference>
<dbReference type="Pfam" id="PF00134">
    <property type="entry name" value="Cyclin_N"/>
    <property type="match status" value="1"/>
</dbReference>
<feature type="domain" description="Cyclin-like" evidence="2">
    <location>
        <begin position="58"/>
        <end position="157"/>
    </location>
</feature>
<dbReference type="CDD" id="cd20513">
    <property type="entry name" value="CYCLIN_CCNC_rpt1"/>
    <property type="match status" value="1"/>
</dbReference>
<evidence type="ECO:0000256" key="1">
    <source>
        <dbReference type="RuleBase" id="RU000383"/>
    </source>
</evidence>
<keyword evidence="4" id="KW-1185">Reference proteome</keyword>
<accession>A0A9P8PRY5</accession>
<sequence>MSADYWTSSQRKQWQFTRESLKTTRKELKLLQRSLEETGTISRAPIEYNIFMRIYIHSLINKLGRRLAIRQVALSTAEVYLMRFLTRVSLKEINIYLLVTTSIYLACKLEECPQHIRTINAEARNLWPEYIPHDATKVAEFEFYLIEELDTYLIVHHPYKSLLTMDEVLLRFNQRLNSGSGNINSPMNIMSSSATSAIPESTAPTGSKQTYALTPEELQTCWSIINDSYVTDLPLLYPPHIVASAAIYLTIVLKHTHIQQLRQNALNSQAQNLGATNSASHVAALNNLNNAIKSETHQNYINFLGRSNIDIEEVVEAVQEMITLYEAWESYDESKCRKTLEVILLNRSV</sequence>
<evidence type="ECO:0000313" key="3">
    <source>
        <dbReference type="EMBL" id="KAH3676214.1"/>
    </source>
</evidence>
<dbReference type="SUPFAM" id="SSF47954">
    <property type="entry name" value="Cyclin-like"/>
    <property type="match status" value="2"/>
</dbReference>
<dbReference type="EMBL" id="JAEUBG010005308">
    <property type="protein sequence ID" value="KAH3676214.1"/>
    <property type="molecule type" value="Genomic_DNA"/>
</dbReference>
<dbReference type="AlphaFoldDB" id="A0A9P8PRY5"/>
<dbReference type="SMART" id="SM00385">
    <property type="entry name" value="CYCLIN"/>
    <property type="match status" value="1"/>
</dbReference>
<comment type="caution">
    <text evidence="3">The sequence shown here is derived from an EMBL/GenBank/DDBJ whole genome shotgun (WGS) entry which is preliminary data.</text>
</comment>
<dbReference type="InterPro" id="IPR036915">
    <property type="entry name" value="Cyclin-like_sf"/>
</dbReference>
<protein>
    <recommendedName>
        <fullName evidence="2">Cyclin-like domain-containing protein</fullName>
    </recommendedName>
</protein>
<dbReference type="OrthoDB" id="10266018at2759"/>
<dbReference type="PIRSF" id="PIRSF028758">
    <property type="entry name" value="Cyclin, C/H/G types"/>
    <property type="match status" value="1"/>
</dbReference>
<keyword evidence="1" id="KW-0195">Cyclin</keyword>
<dbReference type="InterPro" id="IPR043198">
    <property type="entry name" value="Cyclin/Ssn8"/>
</dbReference>
<evidence type="ECO:0000313" key="4">
    <source>
        <dbReference type="Proteomes" id="UP000774326"/>
    </source>
</evidence>
<proteinExistence type="inferred from homology"/>
<dbReference type="PANTHER" id="PTHR10026">
    <property type="entry name" value="CYCLIN"/>
    <property type="match status" value="1"/>
</dbReference>
<dbReference type="GO" id="GO:0016538">
    <property type="term" value="F:cyclin-dependent protein serine/threonine kinase regulator activity"/>
    <property type="evidence" value="ECO:0007669"/>
    <property type="project" value="InterPro"/>
</dbReference>
<dbReference type="Proteomes" id="UP000774326">
    <property type="component" value="Unassembled WGS sequence"/>
</dbReference>
<evidence type="ECO:0000259" key="2">
    <source>
        <dbReference type="SMART" id="SM00385"/>
    </source>
</evidence>
<name>A0A9P8PRY5_WICPI</name>
<dbReference type="Gene3D" id="1.10.472.10">
    <property type="entry name" value="Cyclin-like"/>
    <property type="match status" value="2"/>
</dbReference>
<dbReference type="InterPro" id="IPR006671">
    <property type="entry name" value="Cyclin_N"/>
</dbReference>
<gene>
    <name evidence="3" type="ORF">WICPIJ_009174</name>
</gene>
<comment type="similarity">
    <text evidence="1">Belongs to the cyclin family.</text>
</comment>